<evidence type="ECO:0000256" key="5">
    <source>
        <dbReference type="ARBA" id="ARBA00022676"/>
    </source>
</evidence>
<dbReference type="Pfam" id="PF01048">
    <property type="entry name" value="PNP_UDP_1"/>
    <property type="match status" value="1"/>
</dbReference>
<proteinExistence type="inferred from homology"/>
<sequence length="279" mass="30473">MVYENYINDASIYIEQKINTKPTIGLILGSGLGVLADQIKDPVTIAYKHIPHFPESTVSGHKGQLVIGELEGQQVIAMQGRFHYYEGYTMQQVTFPVRVMKELGVETLIVTNAAGGINTDFEPGALMIITDHINNMGNNPLIGPNEESAGPRFPDMSQAYDPELIKLAKVCANGLGLGVEQGVYVANTGPAYETPAEIRMLRAMGGDAVGMSTVPEVIVARHSGMNVLGISCISNMAAGIMDQPLTHQEVMETTDKVREDFLRFIKRIVHNIFEKRVGK</sequence>
<evidence type="ECO:0000259" key="9">
    <source>
        <dbReference type="Pfam" id="PF01048"/>
    </source>
</evidence>
<dbReference type="GO" id="GO:0004731">
    <property type="term" value="F:purine-nucleoside phosphorylase activity"/>
    <property type="evidence" value="ECO:0007669"/>
    <property type="project" value="UniProtKB-EC"/>
</dbReference>
<dbReference type="Gene3D" id="3.40.50.1580">
    <property type="entry name" value="Nucleoside phosphorylase domain"/>
    <property type="match status" value="1"/>
</dbReference>
<dbReference type="PIRSF" id="PIRSF000477">
    <property type="entry name" value="PurNPase"/>
    <property type="match status" value="1"/>
</dbReference>
<dbReference type="InterPro" id="IPR018099">
    <property type="entry name" value="Purine_phosphorylase-2_CS"/>
</dbReference>
<evidence type="ECO:0000256" key="7">
    <source>
        <dbReference type="ARBA" id="ARBA00048556"/>
    </source>
</evidence>
<dbReference type="InterPro" id="IPR011270">
    <property type="entry name" value="Pur_Nuc_Pase_Ino/Guo-sp"/>
</dbReference>
<comment type="catalytic activity">
    <reaction evidence="7">
        <text>a purine 2'-deoxy-D-ribonucleoside + phosphate = a purine nucleobase + 2-deoxy-alpha-D-ribose 1-phosphate</text>
        <dbReference type="Rhea" id="RHEA:36431"/>
        <dbReference type="ChEBI" id="CHEBI:26386"/>
        <dbReference type="ChEBI" id="CHEBI:43474"/>
        <dbReference type="ChEBI" id="CHEBI:57259"/>
        <dbReference type="ChEBI" id="CHEBI:142361"/>
        <dbReference type="EC" id="2.4.2.1"/>
    </reaction>
</comment>
<comment type="similarity">
    <text evidence="3 8">Belongs to the PNP/MTAP phosphorylase family.</text>
</comment>
<dbReference type="PANTHER" id="PTHR11904">
    <property type="entry name" value="METHYLTHIOADENOSINE/PURINE NUCLEOSIDE PHOSPHORYLASE"/>
    <property type="match status" value="1"/>
</dbReference>
<organism evidence="10 11">
    <name type="scientific">Tigheibacillus halophilus</name>
    <dbReference type="NCBI Taxonomy" id="361280"/>
    <lineage>
        <taxon>Bacteria</taxon>
        <taxon>Bacillati</taxon>
        <taxon>Bacillota</taxon>
        <taxon>Bacilli</taxon>
        <taxon>Bacillales</taxon>
        <taxon>Bacillaceae</taxon>
        <taxon>Tigheibacillus</taxon>
    </lineage>
</organism>
<evidence type="ECO:0000256" key="1">
    <source>
        <dbReference type="ARBA" id="ARBA00002678"/>
    </source>
</evidence>
<dbReference type="PROSITE" id="PS01240">
    <property type="entry name" value="PNP_MTAP_2"/>
    <property type="match status" value="1"/>
</dbReference>
<dbReference type="NCBIfam" id="TIGR01697">
    <property type="entry name" value="PNPH-PUNA-XAPA"/>
    <property type="match status" value="1"/>
</dbReference>
<comment type="subunit">
    <text evidence="4">Homotrimer.</text>
</comment>
<dbReference type="RefSeq" id="WP_390353421.1">
    <property type="nucleotide sequence ID" value="NZ_JBHUIZ010000003.1"/>
</dbReference>
<dbReference type="PANTHER" id="PTHR11904:SF9">
    <property type="entry name" value="PURINE NUCLEOSIDE PHOSPHORYLASE-RELATED"/>
    <property type="match status" value="1"/>
</dbReference>
<keyword evidence="6 8" id="KW-0808">Transferase</keyword>
<evidence type="ECO:0000256" key="6">
    <source>
        <dbReference type="ARBA" id="ARBA00022679"/>
    </source>
</evidence>
<evidence type="ECO:0000313" key="10">
    <source>
        <dbReference type="EMBL" id="MDY0396517.1"/>
    </source>
</evidence>
<keyword evidence="11" id="KW-1185">Reference proteome</keyword>
<protein>
    <recommendedName>
        <fullName evidence="8">Purine nucleoside phosphorylase</fullName>
        <ecNumber evidence="8">2.4.2.1</ecNumber>
    </recommendedName>
    <alternativeName>
        <fullName evidence="8">Inosine-guanosine phosphorylase</fullName>
    </alternativeName>
</protein>
<evidence type="ECO:0000313" key="11">
    <source>
        <dbReference type="Proteomes" id="UP001281447"/>
    </source>
</evidence>
<accession>A0ABU5CD11</accession>
<dbReference type="CDD" id="cd09009">
    <property type="entry name" value="PNP-EcPNPII_like"/>
    <property type="match status" value="1"/>
</dbReference>
<keyword evidence="5 8" id="KW-0328">Glycosyltransferase</keyword>
<dbReference type="EC" id="2.4.2.1" evidence="8"/>
<name>A0ABU5CD11_9BACI</name>
<comment type="function">
    <text evidence="1">The purine nucleoside phosphorylases catalyze the phosphorolytic breakdown of the N-glycosidic bond in the beta-(deoxy)ribonucleoside molecules, with the formation of the corresponding free purine bases and pentose-1-phosphate. Cleaves guanosine, inosine, 2'-deoxyguanosine and 2'-deoxyinosine.</text>
</comment>
<evidence type="ECO:0000256" key="2">
    <source>
        <dbReference type="ARBA" id="ARBA00005058"/>
    </source>
</evidence>
<evidence type="ECO:0000256" key="8">
    <source>
        <dbReference type="PIRNR" id="PIRNR000477"/>
    </source>
</evidence>
<feature type="domain" description="Nucleoside phosphorylase" evidence="9">
    <location>
        <begin position="23"/>
        <end position="269"/>
    </location>
</feature>
<dbReference type="NCBIfam" id="TIGR01700">
    <property type="entry name" value="PNPH"/>
    <property type="match status" value="1"/>
</dbReference>
<evidence type="ECO:0000256" key="4">
    <source>
        <dbReference type="ARBA" id="ARBA00011233"/>
    </source>
</evidence>
<dbReference type="NCBIfam" id="NF006054">
    <property type="entry name" value="PRK08202.1"/>
    <property type="match status" value="1"/>
</dbReference>
<dbReference type="Proteomes" id="UP001281447">
    <property type="component" value="Unassembled WGS sequence"/>
</dbReference>
<dbReference type="InterPro" id="IPR035994">
    <property type="entry name" value="Nucleoside_phosphorylase_sf"/>
</dbReference>
<evidence type="ECO:0000256" key="3">
    <source>
        <dbReference type="ARBA" id="ARBA00006751"/>
    </source>
</evidence>
<dbReference type="SUPFAM" id="SSF53167">
    <property type="entry name" value="Purine and uridine phosphorylases"/>
    <property type="match status" value="1"/>
</dbReference>
<dbReference type="EMBL" id="JAWDIP010000004">
    <property type="protein sequence ID" value="MDY0396517.1"/>
    <property type="molecule type" value="Genomic_DNA"/>
</dbReference>
<dbReference type="InterPro" id="IPR011268">
    <property type="entry name" value="Purine_phosphorylase"/>
</dbReference>
<comment type="pathway">
    <text evidence="2 8">Purine metabolism; purine nucleoside salvage.</text>
</comment>
<reference evidence="10 11" key="1">
    <citation type="submission" date="2023-10" db="EMBL/GenBank/DDBJ databases">
        <title>Virgibacillus halophilus 5B73C genome.</title>
        <authorList>
            <person name="Miliotis G."/>
            <person name="Sengupta P."/>
            <person name="Hameed A."/>
            <person name="Chuvochina M."/>
            <person name="Mcdonagh F."/>
            <person name="Simpson A.C."/>
            <person name="Singh N.K."/>
            <person name="Rekha P.D."/>
            <person name="Raman K."/>
            <person name="Hugenholtz P."/>
            <person name="Venkateswaran K."/>
        </authorList>
    </citation>
    <scope>NUCLEOTIDE SEQUENCE [LARGE SCALE GENOMIC DNA]</scope>
    <source>
        <strain evidence="10 11">5B73C</strain>
    </source>
</reference>
<comment type="caution">
    <text evidence="10">The sequence shown here is derived from an EMBL/GenBank/DDBJ whole genome shotgun (WGS) entry which is preliminary data.</text>
</comment>
<gene>
    <name evidence="10" type="ORF">RWE15_22120</name>
</gene>
<dbReference type="InterPro" id="IPR000845">
    <property type="entry name" value="Nucleoside_phosphorylase_d"/>
</dbReference>